<gene>
    <name evidence="4" type="primary">kynU</name>
    <name evidence="7" type="ORF">HNQ55_002977</name>
</gene>
<feature type="modified residue" description="N6-(pyridoxal phosphate)lysine" evidence="4">
    <location>
        <position position="244"/>
    </location>
</feature>
<comment type="function">
    <text evidence="4 6">Catalyzes the cleavage of L-kynurenine (L-Kyn) and L-3-hydroxykynurenine (L-3OHKyn) into anthranilic acid (AA) and 3-hydroxyanthranilic acid (3-OHAA), respectively.</text>
</comment>
<feature type="binding site" evidence="4">
    <location>
        <position position="106"/>
    </location>
    <ligand>
        <name>pyridoxal 5'-phosphate</name>
        <dbReference type="ChEBI" id="CHEBI:597326"/>
    </ligand>
</feature>
<keyword evidence="3 4" id="KW-0663">Pyridoxal phosphate</keyword>
<dbReference type="PANTHER" id="PTHR14084:SF0">
    <property type="entry name" value="KYNURENINASE"/>
    <property type="match status" value="1"/>
</dbReference>
<dbReference type="Gene3D" id="3.90.1150.10">
    <property type="entry name" value="Aspartate Aminotransferase, domain 1"/>
    <property type="match status" value="1"/>
</dbReference>
<comment type="subunit">
    <text evidence="4 6">Homodimer.</text>
</comment>
<evidence type="ECO:0000256" key="3">
    <source>
        <dbReference type="ARBA" id="ARBA00022898"/>
    </source>
</evidence>
<dbReference type="NCBIfam" id="TIGR01814">
    <property type="entry name" value="kynureninase"/>
    <property type="match status" value="1"/>
</dbReference>
<protein>
    <recommendedName>
        <fullName evidence="4 5">Kynureninase</fullName>
        <ecNumber evidence="4 5">3.7.1.3</ecNumber>
    </recommendedName>
    <alternativeName>
        <fullName evidence="4">L-kynurenine hydrolase</fullName>
    </alternativeName>
</protein>
<evidence type="ECO:0000256" key="5">
    <source>
        <dbReference type="NCBIfam" id="TIGR01814"/>
    </source>
</evidence>
<name>A0A7X0NJ80_9GAMM</name>
<feature type="binding site" evidence="4">
    <location>
        <position position="218"/>
    </location>
    <ligand>
        <name>pyridoxal 5'-phosphate</name>
        <dbReference type="ChEBI" id="CHEBI:597326"/>
    </ligand>
</feature>
<comment type="pathway">
    <text evidence="4 6">Amino-acid degradation; L-kynurenine degradation; L-alanine and anthranilate from L-kynurenine: step 1/1.</text>
</comment>
<dbReference type="InterPro" id="IPR015422">
    <property type="entry name" value="PyrdxlP-dep_Trfase_small"/>
</dbReference>
<evidence type="ECO:0000256" key="4">
    <source>
        <dbReference type="HAMAP-Rule" id="MF_01970"/>
    </source>
</evidence>
<dbReference type="InterPro" id="IPR015424">
    <property type="entry name" value="PyrdxlP-dep_Trfase"/>
</dbReference>
<organism evidence="7 8">
    <name type="scientific">Thalassotalea piscium</name>
    <dbReference type="NCBI Taxonomy" id="1230533"/>
    <lineage>
        <taxon>Bacteria</taxon>
        <taxon>Pseudomonadati</taxon>
        <taxon>Pseudomonadota</taxon>
        <taxon>Gammaproteobacteria</taxon>
        <taxon>Alteromonadales</taxon>
        <taxon>Colwelliaceae</taxon>
        <taxon>Thalassotalea</taxon>
    </lineage>
</organism>
<keyword evidence="8" id="KW-1185">Reference proteome</keyword>
<comment type="caution">
    <text evidence="4">Lacks conserved residue(s) required for the propagation of feature annotation.</text>
</comment>
<dbReference type="InterPro" id="IPR015421">
    <property type="entry name" value="PyrdxlP-dep_Trfase_major"/>
</dbReference>
<evidence type="ECO:0000256" key="6">
    <source>
        <dbReference type="PIRNR" id="PIRNR038800"/>
    </source>
</evidence>
<comment type="cofactor">
    <cofactor evidence="4 6">
        <name>pyridoxal 5'-phosphate</name>
        <dbReference type="ChEBI" id="CHEBI:597326"/>
    </cofactor>
</comment>
<reference evidence="7 8" key="1">
    <citation type="submission" date="2020-08" db="EMBL/GenBank/DDBJ databases">
        <title>Genomic Encyclopedia of Type Strains, Phase IV (KMG-IV): sequencing the most valuable type-strain genomes for metagenomic binning, comparative biology and taxonomic classification.</title>
        <authorList>
            <person name="Goeker M."/>
        </authorList>
    </citation>
    <scope>NUCLEOTIDE SEQUENCE [LARGE SCALE GENOMIC DNA]</scope>
    <source>
        <strain evidence="7 8">DSM 26287</strain>
    </source>
</reference>
<feature type="binding site" evidence="4">
    <location>
        <position position="302"/>
    </location>
    <ligand>
        <name>pyridoxal 5'-phosphate</name>
        <dbReference type="ChEBI" id="CHEBI:597326"/>
    </ligand>
</feature>
<keyword evidence="2 4" id="KW-0378">Hydrolase</keyword>
<evidence type="ECO:0000256" key="2">
    <source>
        <dbReference type="ARBA" id="ARBA00022801"/>
    </source>
</evidence>
<dbReference type="HAMAP" id="MF_01970">
    <property type="entry name" value="Kynureninase"/>
    <property type="match status" value="1"/>
</dbReference>
<comment type="catalytic activity">
    <reaction evidence="4 6">
        <text>L-kynurenine + H2O = anthranilate + L-alanine + H(+)</text>
        <dbReference type="Rhea" id="RHEA:16813"/>
        <dbReference type="ChEBI" id="CHEBI:15377"/>
        <dbReference type="ChEBI" id="CHEBI:15378"/>
        <dbReference type="ChEBI" id="CHEBI:16567"/>
        <dbReference type="ChEBI" id="CHEBI:57959"/>
        <dbReference type="ChEBI" id="CHEBI:57972"/>
        <dbReference type="EC" id="3.7.1.3"/>
    </reaction>
</comment>
<dbReference type="UniPathway" id="UPA00253">
    <property type="reaction ID" value="UER00329"/>
</dbReference>
<dbReference type="PIRSF" id="PIRSF038800">
    <property type="entry name" value="KYNU"/>
    <property type="match status" value="1"/>
</dbReference>
<dbReference type="Gene3D" id="3.40.640.10">
    <property type="entry name" value="Type I PLP-dependent aspartate aminotransferase-like (Major domain)"/>
    <property type="match status" value="1"/>
</dbReference>
<dbReference type="AlphaFoldDB" id="A0A7X0NJ80"/>
<dbReference type="InterPro" id="IPR010111">
    <property type="entry name" value="Kynureninase"/>
</dbReference>
<dbReference type="GO" id="GO:0009435">
    <property type="term" value="P:NAD+ biosynthetic process"/>
    <property type="evidence" value="ECO:0007669"/>
    <property type="project" value="UniProtKB-UniRule"/>
</dbReference>
<comment type="pathway">
    <text evidence="4 6">Cofactor biosynthesis; NAD(+) biosynthesis; quinolinate from L-kynurenine: step 2/3.</text>
</comment>
<dbReference type="GO" id="GO:0019805">
    <property type="term" value="P:quinolinate biosynthetic process"/>
    <property type="evidence" value="ECO:0007669"/>
    <property type="project" value="UniProtKB-UniRule"/>
</dbReference>
<proteinExistence type="inferred from homology"/>
<dbReference type="GO" id="GO:0005737">
    <property type="term" value="C:cytoplasm"/>
    <property type="evidence" value="ECO:0007669"/>
    <property type="project" value="UniProtKB-UniRule"/>
</dbReference>
<dbReference type="Proteomes" id="UP000537141">
    <property type="component" value="Unassembled WGS sequence"/>
</dbReference>
<comment type="similarity">
    <text evidence="4 6">Belongs to the kynureninase family.</text>
</comment>
<sequence>MNLENTLTFAQQQDQQDPLSAYQDLFHQPVINNKAVLYFTGNSLGLSPKAAKSYVNAELDEWAKWGVEGHFHATNPWVSYHEILTPASAMIVGAKESEVVCMNSLTTNLHLLFVSFYRPTKQRYKIISEAKMFPSDRYLLETQAQHHGFEPDDAIIEVAPREGEHLIREEDILATIAAHGDQVALVFFGGVNYFTGQLFDMKKLTDAAHQVGALAGFDLAHAAGNIPLNLHDWNVDFAAWCTYKYLNGSAGNVGAIFVHERHGENTEIPRFGGWWGHNKERRFLMENQFEPMNGAEGWQLSNAPVMGMAILKSSLDIFQEVGMEKLRTKSIKLTAFLEFVFNNVIELFPDINLEIITPADSNQRGCQLSVKLEGTDKRFFQALTDAGVIADFREPNVIRLAPTPLYNSFEDVYRFGQILTNLLTSWK</sequence>
<feature type="binding site" evidence="4">
    <location>
        <position position="243"/>
    </location>
    <ligand>
        <name>pyridoxal 5'-phosphate</name>
        <dbReference type="ChEBI" id="CHEBI:597326"/>
    </ligand>
</feature>
<feature type="binding site" evidence="4">
    <location>
        <position position="221"/>
    </location>
    <ligand>
        <name>pyridoxal 5'-phosphate</name>
        <dbReference type="ChEBI" id="CHEBI:597326"/>
    </ligand>
</feature>
<dbReference type="FunFam" id="3.40.640.10:FF:000031">
    <property type="entry name" value="Kynureninase"/>
    <property type="match status" value="1"/>
</dbReference>
<dbReference type="GO" id="GO:0097053">
    <property type="term" value="P:L-kynurenine catabolic process"/>
    <property type="evidence" value="ECO:0007669"/>
    <property type="project" value="UniProtKB-UniRule"/>
</dbReference>
<feature type="binding site" evidence="4">
    <location>
        <position position="105"/>
    </location>
    <ligand>
        <name>pyridoxal 5'-phosphate</name>
        <dbReference type="ChEBI" id="CHEBI:597326"/>
    </ligand>
</feature>
<evidence type="ECO:0000313" key="8">
    <source>
        <dbReference type="Proteomes" id="UP000537141"/>
    </source>
</evidence>
<dbReference type="RefSeq" id="WP_184425562.1">
    <property type="nucleotide sequence ID" value="NZ_AP027362.1"/>
</dbReference>
<dbReference type="GO" id="GO:0019441">
    <property type="term" value="P:L-tryptophan catabolic process to kynurenine"/>
    <property type="evidence" value="ECO:0007669"/>
    <property type="project" value="TreeGrafter"/>
</dbReference>
<comment type="caution">
    <text evidence="7">The sequence shown here is derived from an EMBL/GenBank/DDBJ whole genome shotgun (WGS) entry which is preliminary data.</text>
</comment>
<dbReference type="UniPathway" id="UPA00334">
    <property type="reaction ID" value="UER00455"/>
</dbReference>
<accession>A0A7X0NJ80</accession>
<feature type="binding site" evidence="4">
    <location>
        <begin position="133"/>
        <end position="136"/>
    </location>
    <ligand>
        <name>pyridoxal 5'-phosphate</name>
        <dbReference type="ChEBI" id="CHEBI:597326"/>
    </ligand>
</feature>
<evidence type="ECO:0000313" key="7">
    <source>
        <dbReference type="EMBL" id="MBB6544444.1"/>
    </source>
</evidence>
<evidence type="ECO:0000256" key="1">
    <source>
        <dbReference type="ARBA" id="ARBA00022642"/>
    </source>
</evidence>
<feature type="binding site" evidence="4">
    <location>
        <position position="274"/>
    </location>
    <ligand>
        <name>pyridoxal 5'-phosphate</name>
        <dbReference type="ChEBI" id="CHEBI:597326"/>
    </ligand>
</feature>
<dbReference type="GO" id="GO:0043420">
    <property type="term" value="P:anthranilate metabolic process"/>
    <property type="evidence" value="ECO:0007669"/>
    <property type="project" value="TreeGrafter"/>
</dbReference>
<keyword evidence="1 4" id="KW-0662">Pyridine nucleotide biosynthesis</keyword>
<dbReference type="SUPFAM" id="SSF53383">
    <property type="entry name" value="PLP-dependent transferases"/>
    <property type="match status" value="1"/>
</dbReference>
<comment type="catalytic activity">
    <reaction evidence="6">
        <text>3-hydroxy-L-kynurenine + H2O = 3-hydroxyanthranilate + L-alanine + H(+)</text>
        <dbReference type="Rhea" id="RHEA:25143"/>
        <dbReference type="ChEBI" id="CHEBI:15377"/>
        <dbReference type="ChEBI" id="CHEBI:15378"/>
        <dbReference type="ChEBI" id="CHEBI:36559"/>
        <dbReference type="ChEBI" id="CHEBI:57972"/>
        <dbReference type="ChEBI" id="CHEBI:58125"/>
        <dbReference type="EC" id="3.7.1.3"/>
    </reaction>
</comment>
<dbReference type="Pfam" id="PF22580">
    <property type="entry name" value="KYNU_C"/>
    <property type="match status" value="1"/>
</dbReference>
<dbReference type="EC" id="3.7.1.3" evidence="4 5"/>
<dbReference type="GO" id="GO:0030170">
    <property type="term" value="F:pyridoxal phosphate binding"/>
    <property type="evidence" value="ECO:0007669"/>
    <property type="project" value="UniProtKB-UniRule"/>
</dbReference>
<dbReference type="GO" id="GO:0030429">
    <property type="term" value="F:kynureninase activity"/>
    <property type="evidence" value="ECO:0007669"/>
    <property type="project" value="UniProtKB-UniRule"/>
</dbReference>
<dbReference type="PANTHER" id="PTHR14084">
    <property type="entry name" value="KYNURENINASE"/>
    <property type="match status" value="1"/>
</dbReference>
<dbReference type="EMBL" id="JACHHU010000029">
    <property type="protein sequence ID" value="MBB6544444.1"/>
    <property type="molecule type" value="Genomic_DNA"/>
</dbReference>